<organism evidence="24 25">
    <name type="scientific">Periplaneta americana</name>
    <name type="common">American cockroach</name>
    <name type="synonym">Blatta americana</name>
    <dbReference type="NCBI Taxonomy" id="6978"/>
    <lineage>
        <taxon>Eukaryota</taxon>
        <taxon>Metazoa</taxon>
        <taxon>Ecdysozoa</taxon>
        <taxon>Arthropoda</taxon>
        <taxon>Hexapoda</taxon>
        <taxon>Insecta</taxon>
        <taxon>Pterygota</taxon>
        <taxon>Neoptera</taxon>
        <taxon>Polyneoptera</taxon>
        <taxon>Dictyoptera</taxon>
        <taxon>Blattodea</taxon>
        <taxon>Blattoidea</taxon>
        <taxon>Blattidae</taxon>
        <taxon>Blattinae</taxon>
        <taxon>Periplaneta</taxon>
    </lineage>
</organism>
<dbReference type="NCBIfam" id="TIGR01297">
    <property type="entry name" value="CDF"/>
    <property type="match status" value="1"/>
</dbReference>
<dbReference type="EMBL" id="JAJSOF020000025">
    <property type="protein sequence ID" value="KAJ4434922.1"/>
    <property type="molecule type" value="Genomic_DNA"/>
</dbReference>
<feature type="transmembrane region" description="Helical" evidence="22">
    <location>
        <begin position="453"/>
        <end position="474"/>
    </location>
</feature>
<evidence type="ECO:0000313" key="24">
    <source>
        <dbReference type="EMBL" id="KAJ4434922.1"/>
    </source>
</evidence>
<evidence type="ECO:0000256" key="19">
    <source>
        <dbReference type="ARBA" id="ARBA00042217"/>
    </source>
</evidence>
<accession>A0ABQ8SLA6</accession>
<dbReference type="Pfam" id="PF01545">
    <property type="entry name" value="Cation_efflux"/>
    <property type="match status" value="1"/>
</dbReference>
<keyword evidence="7" id="KW-0050">Antiport</keyword>
<keyword evidence="10" id="KW-0862">Zinc</keyword>
<comment type="subcellular location">
    <subcellularLocation>
        <location evidence="3">Cytoplasmic vesicle</location>
        <location evidence="3">COPII-coated vesicle membrane</location>
        <topology evidence="3">Multi-pass membrane protein</topology>
    </subcellularLocation>
    <subcellularLocation>
        <location evidence="4">Cytoplasmic vesicle</location>
        <location evidence="4">Secretory vesicle membrane</location>
        <topology evidence="4">Multi-pass membrane protein</topology>
    </subcellularLocation>
    <subcellularLocation>
        <location evidence="2">Golgi apparatus</location>
        <location evidence="2">Golgi stack membrane</location>
        <topology evidence="2">Multi-pass membrane protein</topology>
    </subcellularLocation>
    <subcellularLocation>
        <location evidence="1">Golgi apparatus</location>
        <location evidence="1">trans-Golgi network membrane</location>
        <topology evidence="1">Multi-pass membrane protein</topology>
    </subcellularLocation>
</comment>
<feature type="transmembrane region" description="Helical" evidence="22">
    <location>
        <begin position="326"/>
        <end position="344"/>
    </location>
</feature>
<keyword evidence="6" id="KW-0813">Transport</keyword>
<dbReference type="InterPro" id="IPR058533">
    <property type="entry name" value="Cation_efflux_TM"/>
</dbReference>
<evidence type="ECO:0000256" key="13">
    <source>
        <dbReference type="ARBA" id="ARBA00023034"/>
    </source>
</evidence>
<comment type="caution">
    <text evidence="24">The sequence shown here is derived from an EMBL/GenBank/DDBJ whole genome shotgun (WGS) entry which is preliminary data.</text>
</comment>
<evidence type="ECO:0000256" key="20">
    <source>
        <dbReference type="ARBA" id="ARBA00048349"/>
    </source>
</evidence>
<evidence type="ECO:0000313" key="25">
    <source>
        <dbReference type="Proteomes" id="UP001148838"/>
    </source>
</evidence>
<keyword evidence="14" id="KW-0406">Ion transport</keyword>
<keyword evidence="9" id="KW-0479">Metal-binding</keyword>
<dbReference type="Proteomes" id="UP001148838">
    <property type="component" value="Unassembled WGS sequence"/>
</dbReference>
<dbReference type="PANTHER" id="PTHR45755:SF1">
    <property type="entry name" value="PROTON-COUPLED ZINC ANTIPORTER SLC30A5"/>
    <property type="match status" value="1"/>
</dbReference>
<dbReference type="InterPro" id="IPR002524">
    <property type="entry name" value="Cation_efflux"/>
</dbReference>
<comment type="catalytic activity">
    <reaction evidence="20">
        <text>Zn(2+)(in) + 2 H(+)(out) = Zn(2+)(out) + 2 H(+)(in)</text>
        <dbReference type="Rhea" id="RHEA:72627"/>
        <dbReference type="ChEBI" id="CHEBI:15378"/>
        <dbReference type="ChEBI" id="CHEBI:29105"/>
    </reaction>
</comment>
<feature type="transmembrane region" description="Helical" evidence="22">
    <location>
        <begin position="152"/>
        <end position="175"/>
    </location>
</feature>
<evidence type="ECO:0000256" key="3">
    <source>
        <dbReference type="ARBA" id="ARBA00004557"/>
    </source>
</evidence>
<feature type="transmembrane region" description="Helical" evidence="22">
    <location>
        <begin position="122"/>
        <end position="140"/>
    </location>
</feature>
<evidence type="ECO:0000256" key="4">
    <source>
        <dbReference type="ARBA" id="ARBA00004638"/>
    </source>
</evidence>
<reference evidence="24 25" key="1">
    <citation type="journal article" date="2022" name="Allergy">
        <title>Genome assembly and annotation of Periplaneta americana reveal a comprehensive cockroach allergen profile.</title>
        <authorList>
            <person name="Wang L."/>
            <person name="Xiong Q."/>
            <person name="Saelim N."/>
            <person name="Wang L."/>
            <person name="Nong W."/>
            <person name="Wan A.T."/>
            <person name="Shi M."/>
            <person name="Liu X."/>
            <person name="Cao Q."/>
            <person name="Hui J.H.L."/>
            <person name="Sookrung N."/>
            <person name="Leung T.F."/>
            <person name="Tungtrongchitr A."/>
            <person name="Tsui S.K.W."/>
        </authorList>
    </citation>
    <scope>NUCLEOTIDE SEQUENCE [LARGE SCALE GENOMIC DNA]</scope>
    <source>
        <strain evidence="24">PWHHKU_190912</strain>
    </source>
</reference>
<evidence type="ECO:0000256" key="8">
    <source>
        <dbReference type="ARBA" id="ARBA00022692"/>
    </source>
</evidence>
<keyword evidence="11" id="KW-0864">Zinc transport</keyword>
<comment type="similarity">
    <text evidence="5">Belongs to the cation diffusion facilitator (CDF) transporter (TC 2.A.4) family. SLC30A subfamily.</text>
</comment>
<feature type="transmembrane region" description="Helical" evidence="22">
    <location>
        <begin position="88"/>
        <end position="110"/>
    </location>
</feature>
<evidence type="ECO:0000256" key="21">
    <source>
        <dbReference type="SAM" id="MobiDB-lite"/>
    </source>
</evidence>
<evidence type="ECO:0000259" key="23">
    <source>
        <dbReference type="Pfam" id="PF01545"/>
    </source>
</evidence>
<evidence type="ECO:0000256" key="16">
    <source>
        <dbReference type="ARBA" id="ARBA00038531"/>
    </source>
</evidence>
<evidence type="ECO:0000256" key="18">
    <source>
        <dbReference type="ARBA" id="ARBA00042038"/>
    </source>
</evidence>
<evidence type="ECO:0000256" key="10">
    <source>
        <dbReference type="ARBA" id="ARBA00022833"/>
    </source>
</evidence>
<evidence type="ECO:0000256" key="14">
    <source>
        <dbReference type="ARBA" id="ARBA00023065"/>
    </source>
</evidence>
<feature type="transmembrane region" description="Helical" evidence="22">
    <location>
        <begin position="57"/>
        <end position="76"/>
    </location>
</feature>
<name>A0ABQ8SLA6_PERAM</name>
<keyword evidence="8 22" id="KW-0812">Transmembrane</keyword>
<feature type="transmembrane region" description="Helical" evidence="22">
    <location>
        <begin position="294"/>
        <end position="314"/>
    </location>
</feature>
<feature type="region of interest" description="Disordered" evidence="21">
    <location>
        <begin position="421"/>
        <end position="443"/>
    </location>
</feature>
<sequence length="623" mass="69028">LLFSGLGSPAVYRGTMLFLCAVVSLLFIDHDEGQQHPGDSHLFSSISSWLGFADHKLGVMLLFLLLFIQVGVNAIGKRIAADVGGLKRLHSLVTLFEGLLLFPWMIIIVFTQVKGTMSFPSMIFHFLIVATLIFVINYYVDVVCIQRLDVPRVARIGSISLFIWALIAAMLWQSLSFQRNDIDEDLFSTPIEEHTMSGGSIFACGLFILDLMFSFFIKRILMDYVVTFIFCLASLGLTSTTKGGARGSFIGYSATGLPLYNFTNSALHQTSRSVLMVASSFLKQILMDHNSRRIFYFLCLNLSFTAIEFLYGIWTNSLGLISDGFHMLFDCSALIMGLLASVMARWKPSKTFSYGYGRVEDLSGFVNGLFLMVISLFVFSEAVSRLLDPPHINTQRLLVVSVGGLCVNLVGILAFRHSHSHGHNHSHEHGPSYGHSHSGGAHGHSHNANMEGVFLHVMADTLGSVGVIVSSILIEQFGWYIADPLCSMFIAILIFMSVLPLLKNSALVLLLRTPLRVQDRLPAALSKVSALEGVVGIRQPHFWQHSSDMIIGSIHVQALPEASEQKIIQEVTAIFKEIGFYQFNVQVEKEQYFTHMTGLSSQLKADFGFSVEGRNSLIMVKAI</sequence>
<dbReference type="InterPro" id="IPR027469">
    <property type="entry name" value="Cation_efflux_TMD_sf"/>
</dbReference>
<comment type="subunit">
    <text evidence="16">Heterodimer with SLC30A6/ZNT6; form a functional zinc ion transmembrane transporter.</text>
</comment>
<evidence type="ECO:0000256" key="6">
    <source>
        <dbReference type="ARBA" id="ARBA00022448"/>
    </source>
</evidence>
<protein>
    <recommendedName>
        <fullName evidence="17">Proton-coupled zinc antiporter SLC30A5</fullName>
    </recommendedName>
    <alternativeName>
        <fullName evidence="19">Solute carrier family 30 member 5</fullName>
    </alternativeName>
    <alternativeName>
        <fullName evidence="18">Zinc transporter 5</fullName>
    </alternativeName>
</protein>
<feature type="domain" description="Cation efflux protein transmembrane" evidence="23">
    <location>
        <begin position="294"/>
        <end position="510"/>
    </location>
</feature>
<proteinExistence type="inferred from homology"/>
<gene>
    <name evidence="24" type="ORF">ANN_23493</name>
</gene>
<keyword evidence="25" id="KW-1185">Reference proteome</keyword>
<dbReference type="SUPFAM" id="SSF161111">
    <property type="entry name" value="Cation efflux protein transmembrane domain-like"/>
    <property type="match status" value="1"/>
</dbReference>
<evidence type="ECO:0000256" key="22">
    <source>
        <dbReference type="SAM" id="Phobius"/>
    </source>
</evidence>
<evidence type="ECO:0000256" key="12">
    <source>
        <dbReference type="ARBA" id="ARBA00022989"/>
    </source>
</evidence>
<keyword evidence="13" id="KW-0333">Golgi apparatus</keyword>
<evidence type="ECO:0000256" key="9">
    <source>
        <dbReference type="ARBA" id="ARBA00022723"/>
    </source>
</evidence>
<evidence type="ECO:0000256" key="11">
    <source>
        <dbReference type="ARBA" id="ARBA00022906"/>
    </source>
</evidence>
<keyword evidence="15 22" id="KW-0472">Membrane</keyword>
<evidence type="ECO:0000256" key="15">
    <source>
        <dbReference type="ARBA" id="ARBA00023136"/>
    </source>
</evidence>
<feature type="non-terminal residue" evidence="24">
    <location>
        <position position="1"/>
    </location>
</feature>
<feature type="transmembrane region" description="Helical" evidence="22">
    <location>
        <begin position="365"/>
        <end position="384"/>
    </location>
</feature>
<feature type="transmembrane region" description="Helical" evidence="22">
    <location>
        <begin position="396"/>
        <end position="415"/>
    </location>
</feature>
<dbReference type="Gene3D" id="1.20.1510.10">
    <property type="entry name" value="Cation efflux protein transmembrane domain"/>
    <property type="match status" value="1"/>
</dbReference>
<dbReference type="PANTHER" id="PTHR45755">
    <property type="match status" value="1"/>
</dbReference>
<feature type="transmembrane region" description="Helical" evidence="22">
    <location>
        <begin position="480"/>
        <end position="502"/>
    </location>
</feature>
<evidence type="ECO:0000256" key="5">
    <source>
        <dbReference type="ARBA" id="ARBA00008873"/>
    </source>
</evidence>
<evidence type="ECO:0000256" key="7">
    <source>
        <dbReference type="ARBA" id="ARBA00022449"/>
    </source>
</evidence>
<evidence type="ECO:0000256" key="1">
    <source>
        <dbReference type="ARBA" id="ARBA00004166"/>
    </source>
</evidence>
<feature type="transmembrane region" description="Helical" evidence="22">
    <location>
        <begin position="195"/>
        <end position="217"/>
    </location>
</feature>
<evidence type="ECO:0000256" key="2">
    <source>
        <dbReference type="ARBA" id="ARBA00004205"/>
    </source>
</evidence>
<dbReference type="InterPro" id="IPR045316">
    <property type="entry name" value="Msc2-like"/>
</dbReference>
<evidence type="ECO:0000256" key="17">
    <source>
        <dbReference type="ARBA" id="ARBA00040846"/>
    </source>
</evidence>
<keyword evidence="12 22" id="KW-1133">Transmembrane helix</keyword>